<dbReference type="AlphaFoldDB" id="A0A5B0SNN7"/>
<evidence type="ECO:0000313" key="3">
    <source>
        <dbReference type="EMBL" id="KAA1139047.1"/>
    </source>
</evidence>
<dbReference type="EMBL" id="VDEP01000001">
    <property type="protein sequence ID" value="KAA1139047.1"/>
    <property type="molecule type" value="Genomic_DNA"/>
</dbReference>
<protein>
    <recommendedName>
        <fullName evidence="1">Tet-like 2OG-Fe(II) oxygenase domain-containing protein</fullName>
    </recommendedName>
</protein>
<dbReference type="InterPro" id="IPR046798">
    <property type="entry name" value="2OG-FeII_Oxy_6"/>
</dbReference>
<accession>A0A5B0SNN7</accession>
<gene>
    <name evidence="2" type="ORF">PGTUg99_034469</name>
    <name evidence="3" type="ORF">PGTUg99_034632</name>
</gene>
<feature type="domain" description="Tet-like 2OG-Fe(II) oxygenase" evidence="1">
    <location>
        <begin position="169"/>
        <end position="378"/>
    </location>
</feature>
<reference evidence="2 4" key="1">
    <citation type="submission" date="2019-05" db="EMBL/GenBank/DDBJ databases">
        <title>Emergence of the Ug99 lineage of the wheat stem rust pathogen through somatic hybridization.</title>
        <authorList>
            <person name="Li F."/>
            <person name="Upadhyaya N.M."/>
            <person name="Sperschneider J."/>
            <person name="Matny O."/>
            <person name="Nguyen-Phuc H."/>
            <person name="Mago R."/>
            <person name="Raley C."/>
            <person name="Miller M.E."/>
            <person name="Silverstein K.A.T."/>
            <person name="Henningsen E."/>
            <person name="Hirsch C.D."/>
            <person name="Visser B."/>
            <person name="Pretorius Z.A."/>
            <person name="Steffenson B.J."/>
            <person name="Schwessinger B."/>
            <person name="Dodds P.N."/>
            <person name="Figueroa M."/>
        </authorList>
    </citation>
    <scope>NUCLEOTIDE SEQUENCE [LARGE SCALE GENOMIC DNA]</scope>
    <source>
        <strain evidence="2 4">Ug99</strain>
    </source>
</reference>
<proteinExistence type="predicted"/>
<evidence type="ECO:0000313" key="4">
    <source>
        <dbReference type="Proteomes" id="UP000325313"/>
    </source>
</evidence>
<dbReference type="EMBL" id="VDEP01000001">
    <property type="protein sequence ID" value="KAA1139039.1"/>
    <property type="molecule type" value="Genomic_DNA"/>
</dbReference>
<organism evidence="2 4">
    <name type="scientific">Puccinia graminis f. sp. tritici</name>
    <dbReference type="NCBI Taxonomy" id="56615"/>
    <lineage>
        <taxon>Eukaryota</taxon>
        <taxon>Fungi</taxon>
        <taxon>Dikarya</taxon>
        <taxon>Basidiomycota</taxon>
        <taxon>Pucciniomycotina</taxon>
        <taxon>Pucciniomycetes</taxon>
        <taxon>Pucciniales</taxon>
        <taxon>Pucciniaceae</taxon>
        <taxon>Puccinia</taxon>
    </lineage>
</organism>
<name>A0A5B0SNN7_PUCGR</name>
<sequence length="429" mass="48469">MSSPSSSVGDVFSQLVGPFLIWLVPGIFPILRFTLSPQSASSNSSNLIPINQDYLLLTNKPAPSGTYIIKRRVRPIDLFPNITAELLERVAVHKERLAAHKADPKHVRKPRTQKIIARKPTHAENAAALDYVQKHFKHIDHGYTKIYDESTNQIIAMVQYLPIDSMPAEQFNDLNFLTLFLHRCKEFIHPVSSKTRKCGGIMWAIGWRKAYDGLEILGRYRNKAAIKKHAARYEALMEDSAKAGEILWKFFHGFGNVAVEKNKAYMDRFGIPSVADKNFPKSPEDQSPFGFASNLAYSSNGFYNHQHKDDGDESELPLAFAMVLPTSKKTGEFAPEGYNVQNGQFLFRDIKVALNFKPQSVCLIIFRAQEYVHGTLKPSESKLFTKLGLSLQVATKASNACKKYQNGEYDERDDVYFGGVHQHLDKLIK</sequence>
<dbReference type="Proteomes" id="UP000325313">
    <property type="component" value="Unassembled WGS sequence"/>
</dbReference>
<dbReference type="Pfam" id="PF20515">
    <property type="entry name" value="2OG-FeII_Oxy_6"/>
    <property type="match status" value="1"/>
</dbReference>
<evidence type="ECO:0000259" key="1">
    <source>
        <dbReference type="Pfam" id="PF20515"/>
    </source>
</evidence>
<evidence type="ECO:0000313" key="2">
    <source>
        <dbReference type="EMBL" id="KAA1139039.1"/>
    </source>
</evidence>
<comment type="caution">
    <text evidence="2">The sequence shown here is derived from an EMBL/GenBank/DDBJ whole genome shotgun (WGS) entry which is preliminary data.</text>
</comment>